<dbReference type="Gene3D" id="2.10.25.10">
    <property type="entry name" value="Laminin"/>
    <property type="match status" value="1"/>
</dbReference>
<dbReference type="Pfam" id="PF00008">
    <property type="entry name" value="EGF"/>
    <property type="match status" value="1"/>
</dbReference>
<dbReference type="AlphaFoldDB" id="A0A5N5MKH4"/>
<keyword evidence="16" id="KW-1185">Reference proteome</keyword>
<dbReference type="Pfam" id="PF01390">
    <property type="entry name" value="SEA"/>
    <property type="match status" value="1"/>
</dbReference>
<dbReference type="PANTHER" id="PTHR24037">
    <property type="entry name" value="HEART DEVELOPMENT PROTEIN WITH EGF-LIKE DOMAINS 1"/>
    <property type="match status" value="1"/>
</dbReference>
<feature type="region of interest" description="Disordered" evidence="10">
    <location>
        <begin position="370"/>
        <end position="411"/>
    </location>
</feature>
<dbReference type="GO" id="GO:0005509">
    <property type="term" value="F:calcium ion binding"/>
    <property type="evidence" value="ECO:0007669"/>
    <property type="project" value="InterPro"/>
</dbReference>
<evidence type="ECO:0000256" key="7">
    <source>
        <dbReference type="ARBA" id="ARBA00023157"/>
    </source>
</evidence>
<keyword evidence="4 12" id="KW-0732">Signal</keyword>
<dbReference type="SMART" id="SM00179">
    <property type="entry name" value="EGF_CA"/>
    <property type="match status" value="1"/>
</dbReference>
<evidence type="ECO:0000313" key="16">
    <source>
        <dbReference type="Proteomes" id="UP000327468"/>
    </source>
</evidence>
<feature type="domain" description="SEA" evidence="13">
    <location>
        <begin position="165"/>
        <end position="277"/>
    </location>
</feature>
<feature type="compositionally biased region" description="Low complexity" evidence="10">
    <location>
        <begin position="32"/>
        <end position="127"/>
    </location>
</feature>
<dbReference type="CDD" id="cd00054">
    <property type="entry name" value="EGF_CA"/>
    <property type="match status" value="1"/>
</dbReference>
<evidence type="ECO:0000256" key="1">
    <source>
        <dbReference type="ARBA" id="ARBA00004236"/>
    </source>
</evidence>
<accession>A0A5N5MKH4</accession>
<dbReference type="SUPFAM" id="SSF82671">
    <property type="entry name" value="SEA domain"/>
    <property type="match status" value="1"/>
</dbReference>
<evidence type="ECO:0000259" key="13">
    <source>
        <dbReference type="PROSITE" id="PS50024"/>
    </source>
</evidence>
<keyword evidence="8" id="KW-0325">Glycoprotein</keyword>
<dbReference type="InterPro" id="IPR001881">
    <property type="entry name" value="EGF-like_Ca-bd_dom"/>
</dbReference>
<evidence type="ECO:0000256" key="8">
    <source>
        <dbReference type="ARBA" id="ARBA00023180"/>
    </source>
</evidence>
<reference evidence="15 16" key="1">
    <citation type="submission" date="2019-06" db="EMBL/GenBank/DDBJ databases">
        <title>A chromosome-scale genome assembly of the striped catfish, Pangasianodon hypophthalmus.</title>
        <authorList>
            <person name="Wen M."/>
            <person name="Zahm M."/>
            <person name="Roques C."/>
            <person name="Cabau C."/>
            <person name="Klopp C."/>
            <person name="Donnadieu C."/>
            <person name="Jouanno E."/>
            <person name="Avarre J.-C."/>
            <person name="Campet M."/>
            <person name="Ha T.T.T."/>
            <person name="Dugue R."/>
            <person name="Lampietro C."/>
            <person name="Louis A."/>
            <person name="Herpin A."/>
            <person name="Echchiki A."/>
            <person name="Berthelot C."/>
            <person name="Parey E."/>
            <person name="Roest-Crollius H."/>
            <person name="Braasch I."/>
            <person name="Postlethwait J."/>
            <person name="Bobe J."/>
            <person name="Montfort J."/>
            <person name="Bouchez O."/>
            <person name="Begum T."/>
            <person name="Schartl M."/>
            <person name="Guiguen Y."/>
        </authorList>
    </citation>
    <scope>NUCLEOTIDE SEQUENCE [LARGE SCALE GENOMIC DNA]</scope>
    <source>
        <strain evidence="15 16">Indonesia</strain>
        <tissue evidence="15">Blood</tissue>
    </source>
</reference>
<gene>
    <name evidence="15" type="ORF">PHYPO_G00034100</name>
</gene>
<evidence type="ECO:0000256" key="10">
    <source>
        <dbReference type="SAM" id="MobiDB-lite"/>
    </source>
</evidence>
<evidence type="ECO:0000256" key="6">
    <source>
        <dbReference type="ARBA" id="ARBA00023136"/>
    </source>
</evidence>
<keyword evidence="2" id="KW-1003">Cell membrane</keyword>
<evidence type="ECO:0000256" key="2">
    <source>
        <dbReference type="ARBA" id="ARBA00022475"/>
    </source>
</evidence>
<evidence type="ECO:0000256" key="9">
    <source>
        <dbReference type="PROSITE-ProRule" id="PRU00076"/>
    </source>
</evidence>
<dbReference type="SUPFAM" id="SSF57184">
    <property type="entry name" value="Growth factor receptor domain"/>
    <property type="match status" value="1"/>
</dbReference>
<dbReference type="GO" id="GO:0005886">
    <property type="term" value="C:plasma membrane"/>
    <property type="evidence" value="ECO:0007669"/>
    <property type="project" value="UniProtKB-SubCell"/>
</dbReference>
<dbReference type="EMBL" id="VFJC01000013">
    <property type="protein sequence ID" value="KAB5555427.1"/>
    <property type="molecule type" value="Genomic_DNA"/>
</dbReference>
<organism evidence="15 16">
    <name type="scientific">Pangasianodon hypophthalmus</name>
    <name type="common">Striped catfish</name>
    <name type="synonym">Helicophagus hypophthalmus</name>
    <dbReference type="NCBI Taxonomy" id="310915"/>
    <lineage>
        <taxon>Eukaryota</taxon>
        <taxon>Metazoa</taxon>
        <taxon>Chordata</taxon>
        <taxon>Craniata</taxon>
        <taxon>Vertebrata</taxon>
        <taxon>Euteleostomi</taxon>
        <taxon>Actinopterygii</taxon>
        <taxon>Neopterygii</taxon>
        <taxon>Teleostei</taxon>
        <taxon>Ostariophysi</taxon>
        <taxon>Siluriformes</taxon>
        <taxon>Pangasiidae</taxon>
        <taxon>Pangasianodon</taxon>
    </lineage>
</organism>
<evidence type="ECO:0000256" key="3">
    <source>
        <dbReference type="ARBA" id="ARBA00022536"/>
    </source>
</evidence>
<feature type="region of interest" description="Disordered" evidence="10">
    <location>
        <begin position="32"/>
        <end position="131"/>
    </location>
</feature>
<comment type="caution">
    <text evidence="15">The sequence shown here is derived from an EMBL/GenBank/DDBJ whole genome shotgun (WGS) entry which is preliminary data.</text>
</comment>
<sequence>MALIKKVLSLCLLILLVGATTTAITSTDSGATTTAITSTDSGATTTAPTPTDSGATTTAPTPTDSGATTTAPTPTDSGATTTAPTPTDSGATTTAPTPTDSGATTTAPTPTDPGATTTAITPTDSDPCASNPCLSDSTCQQLLTNYMCVCRPGLFYNETLKLCTLARTFPTDLRFPDMTYKEAMKEKSSKEFQTIAHDILKEIKEVFKGKNGYLGSTVLSLNPGSVIADVENFFSLSSEVNKTEVEEALKSATGTGSGFLKGATVEPSDICRSGFCEDSSTVCTAENGLANCVCKGGYVKLTATQQACYSCPSGEKAVGDQYCKPCPFGYSGFNCKESYLLILVVVACVLGVLLLGTLIGTVVLYTRSTKTTKSSEKDTPKGNLEFNKPAGIPRIPRVNPNTGWQPTNLEMTDSGSRRALVTKDRTENTAMWDSDYSDDTRGYKSQMPSRTGYGAAGAYNGSRASKNPYSDVYGDRIRRY</sequence>
<keyword evidence="7" id="KW-1015">Disulfide bond</keyword>
<dbReference type="Proteomes" id="UP000327468">
    <property type="component" value="Chromosome 12"/>
</dbReference>
<keyword evidence="5" id="KW-0677">Repeat</keyword>
<dbReference type="InterPro" id="IPR009030">
    <property type="entry name" value="Growth_fac_rcpt_cys_sf"/>
</dbReference>
<keyword evidence="11" id="KW-1133">Transmembrane helix</keyword>
<protein>
    <recommendedName>
        <fullName evidence="17">SEA domain-containing protein</fullName>
    </recommendedName>
</protein>
<dbReference type="PROSITE" id="PS50026">
    <property type="entry name" value="EGF_3"/>
    <property type="match status" value="1"/>
</dbReference>
<dbReference type="Gene3D" id="3.30.70.960">
    <property type="entry name" value="SEA domain"/>
    <property type="match status" value="1"/>
</dbReference>
<evidence type="ECO:0000256" key="11">
    <source>
        <dbReference type="SAM" id="Phobius"/>
    </source>
</evidence>
<keyword evidence="3 9" id="KW-0245">EGF-like domain</keyword>
<dbReference type="InterPro" id="IPR000742">
    <property type="entry name" value="EGF"/>
</dbReference>
<feature type="chain" id="PRO_5024423825" description="SEA domain-containing protein" evidence="12">
    <location>
        <begin position="20"/>
        <end position="480"/>
    </location>
</feature>
<dbReference type="PROSITE" id="PS50024">
    <property type="entry name" value="SEA"/>
    <property type="match status" value="1"/>
</dbReference>
<evidence type="ECO:0000256" key="4">
    <source>
        <dbReference type="ARBA" id="ARBA00022729"/>
    </source>
</evidence>
<keyword evidence="6 11" id="KW-0472">Membrane</keyword>
<dbReference type="PANTHER" id="PTHR24037:SF7">
    <property type="entry name" value="FLOCCULATION PROTEIN FLO11 ISOFORM X1-RELATED"/>
    <property type="match status" value="1"/>
</dbReference>
<feature type="signal peptide" evidence="12">
    <location>
        <begin position="1"/>
        <end position="19"/>
    </location>
</feature>
<feature type="compositionally biased region" description="Polar residues" evidence="10">
    <location>
        <begin position="399"/>
        <end position="411"/>
    </location>
</feature>
<evidence type="ECO:0000256" key="5">
    <source>
        <dbReference type="ARBA" id="ARBA00022737"/>
    </source>
</evidence>
<name>A0A5N5MKH4_PANHP</name>
<comment type="subcellular location">
    <subcellularLocation>
        <location evidence="1">Cell membrane</location>
    </subcellularLocation>
</comment>
<evidence type="ECO:0000313" key="15">
    <source>
        <dbReference type="EMBL" id="KAB5555427.1"/>
    </source>
</evidence>
<evidence type="ECO:0000259" key="14">
    <source>
        <dbReference type="PROSITE" id="PS50026"/>
    </source>
</evidence>
<feature type="domain" description="EGF-like" evidence="14">
    <location>
        <begin position="124"/>
        <end position="164"/>
    </location>
</feature>
<dbReference type="InterPro" id="IPR000082">
    <property type="entry name" value="SEA_dom"/>
</dbReference>
<comment type="caution">
    <text evidence="9">Lacks conserved residue(s) required for the propagation of feature annotation.</text>
</comment>
<evidence type="ECO:0000256" key="12">
    <source>
        <dbReference type="SAM" id="SignalP"/>
    </source>
</evidence>
<evidence type="ECO:0008006" key="17">
    <source>
        <dbReference type="Google" id="ProtNLM"/>
    </source>
</evidence>
<keyword evidence="11" id="KW-0812">Transmembrane</keyword>
<feature type="transmembrane region" description="Helical" evidence="11">
    <location>
        <begin position="339"/>
        <end position="365"/>
    </location>
</feature>
<dbReference type="InterPro" id="IPR036364">
    <property type="entry name" value="SEA_dom_sf"/>
</dbReference>
<proteinExistence type="predicted"/>
<feature type="region of interest" description="Disordered" evidence="10">
    <location>
        <begin position="431"/>
        <end position="480"/>
    </location>
</feature>